<evidence type="ECO:0000256" key="1">
    <source>
        <dbReference type="ARBA" id="ARBA00023015"/>
    </source>
</evidence>
<dbReference type="GO" id="GO:0005829">
    <property type="term" value="C:cytosol"/>
    <property type="evidence" value="ECO:0007669"/>
    <property type="project" value="TreeGrafter"/>
</dbReference>
<dbReference type="CDD" id="cd00093">
    <property type="entry name" value="HTH_XRE"/>
    <property type="match status" value="1"/>
</dbReference>
<dbReference type="InterPro" id="IPR011990">
    <property type="entry name" value="TPR-like_helical_dom_sf"/>
</dbReference>
<accession>A0A1Y0IN64</accession>
<keyword evidence="1" id="KW-0805">Transcription regulation</keyword>
<name>A0A1Y0IN64_9BACL</name>
<feature type="domain" description="HTH cro/C1-type" evidence="4">
    <location>
        <begin position="15"/>
        <end position="69"/>
    </location>
</feature>
<organism evidence="5 6">
    <name type="scientific">Tumebacillus avium</name>
    <dbReference type="NCBI Taxonomy" id="1903704"/>
    <lineage>
        <taxon>Bacteria</taxon>
        <taxon>Bacillati</taxon>
        <taxon>Bacillota</taxon>
        <taxon>Bacilli</taxon>
        <taxon>Bacillales</taxon>
        <taxon>Alicyclobacillaceae</taxon>
        <taxon>Tumebacillus</taxon>
    </lineage>
</organism>
<evidence type="ECO:0000256" key="3">
    <source>
        <dbReference type="ARBA" id="ARBA00023163"/>
    </source>
</evidence>
<dbReference type="PROSITE" id="PS50943">
    <property type="entry name" value="HTH_CROC1"/>
    <property type="match status" value="1"/>
</dbReference>
<evidence type="ECO:0000256" key="2">
    <source>
        <dbReference type="ARBA" id="ARBA00023125"/>
    </source>
</evidence>
<dbReference type="GO" id="GO:0003700">
    <property type="term" value="F:DNA-binding transcription factor activity"/>
    <property type="evidence" value="ECO:0007669"/>
    <property type="project" value="TreeGrafter"/>
</dbReference>
<dbReference type="SMART" id="SM00530">
    <property type="entry name" value="HTH_XRE"/>
    <property type="match status" value="1"/>
</dbReference>
<dbReference type="GO" id="GO:0003677">
    <property type="term" value="F:DNA binding"/>
    <property type="evidence" value="ECO:0007669"/>
    <property type="project" value="UniProtKB-KW"/>
</dbReference>
<gene>
    <name evidence="5" type="ORF">CBW65_12160</name>
</gene>
<proteinExistence type="predicted"/>
<dbReference type="InterPro" id="IPR010982">
    <property type="entry name" value="Lambda_DNA-bd_dom_sf"/>
</dbReference>
<dbReference type="PANTHER" id="PTHR46797:SF23">
    <property type="entry name" value="HTH-TYPE TRANSCRIPTIONAL REGULATOR SUTR"/>
    <property type="match status" value="1"/>
</dbReference>
<dbReference type="EMBL" id="CP021434">
    <property type="protein sequence ID" value="ARU61690.1"/>
    <property type="molecule type" value="Genomic_DNA"/>
</dbReference>
<evidence type="ECO:0000313" key="6">
    <source>
        <dbReference type="Proteomes" id="UP000195437"/>
    </source>
</evidence>
<dbReference type="InterPro" id="IPR001387">
    <property type="entry name" value="Cro/C1-type_HTH"/>
</dbReference>
<dbReference type="Gene3D" id="1.25.40.10">
    <property type="entry name" value="Tetratricopeptide repeat domain"/>
    <property type="match status" value="1"/>
</dbReference>
<dbReference type="RefSeq" id="WP_087457060.1">
    <property type="nucleotide sequence ID" value="NZ_CP021434.1"/>
</dbReference>
<dbReference type="PANTHER" id="PTHR46797">
    <property type="entry name" value="HTH-TYPE TRANSCRIPTIONAL REGULATOR"/>
    <property type="match status" value="1"/>
</dbReference>
<evidence type="ECO:0000313" key="5">
    <source>
        <dbReference type="EMBL" id="ARU61690.1"/>
    </source>
</evidence>
<dbReference type="InterPro" id="IPR050807">
    <property type="entry name" value="TransReg_Diox_bact_type"/>
</dbReference>
<dbReference type="SUPFAM" id="SSF47413">
    <property type="entry name" value="lambda repressor-like DNA-binding domains"/>
    <property type="match status" value="1"/>
</dbReference>
<dbReference type="OrthoDB" id="9808239at2"/>
<sequence>MNLDQNTSETIGTGIRRLRNLRSMSQSQLADRVGVTFGWISQIEQDKAIPSAELLSKIATQFKIPVHELIQNEESHMELKSRIKLVEVLLEAGQPEEAEMMISGLEPQPDLSDSDRLTIQIHLAECKYQQKDYDQSIEILRPLIHS</sequence>
<reference evidence="6" key="1">
    <citation type="submission" date="2017-05" db="EMBL/GenBank/DDBJ databases">
        <authorList>
            <person name="Sung H."/>
        </authorList>
    </citation>
    <scope>NUCLEOTIDE SEQUENCE [LARGE SCALE GENOMIC DNA]</scope>
    <source>
        <strain evidence="6">AR23208</strain>
    </source>
</reference>
<evidence type="ECO:0000259" key="4">
    <source>
        <dbReference type="PROSITE" id="PS50943"/>
    </source>
</evidence>
<dbReference type="AlphaFoldDB" id="A0A1Y0IN64"/>
<protein>
    <recommendedName>
        <fullName evidence="4">HTH cro/C1-type domain-containing protein</fullName>
    </recommendedName>
</protein>
<dbReference type="Pfam" id="PF01381">
    <property type="entry name" value="HTH_3"/>
    <property type="match status" value="1"/>
</dbReference>
<keyword evidence="6" id="KW-1185">Reference proteome</keyword>
<dbReference type="KEGG" id="tum:CBW65_12160"/>
<keyword evidence="2" id="KW-0238">DNA-binding</keyword>
<dbReference type="Proteomes" id="UP000195437">
    <property type="component" value="Chromosome"/>
</dbReference>
<keyword evidence="3" id="KW-0804">Transcription</keyword>